<accession>A0A7Y2H3P6</accession>
<keyword evidence="4" id="KW-0479">Metal-binding</keyword>
<comment type="caution">
    <text evidence="10">The sequence shown here is derived from an EMBL/GenBank/DDBJ whole genome shotgun (WGS) entry which is preliminary data.</text>
</comment>
<evidence type="ECO:0000256" key="5">
    <source>
        <dbReference type="ARBA" id="ARBA00022801"/>
    </source>
</evidence>
<dbReference type="InterPro" id="IPR011324">
    <property type="entry name" value="Cytotoxic_necrot_fac-like_cat"/>
</dbReference>
<evidence type="ECO:0000256" key="4">
    <source>
        <dbReference type="ARBA" id="ARBA00022723"/>
    </source>
</evidence>
<evidence type="ECO:0000256" key="7">
    <source>
        <dbReference type="ARBA" id="ARBA00047989"/>
    </source>
</evidence>
<dbReference type="Pfam" id="PF02578">
    <property type="entry name" value="Cu-oxidase_4"/>
    <property type="match status" value="1"/>
</dbReference>
<sequence length="215" mass="23727">MDSYWKHFPTHLQLEVTPPSSRFEAQVLARKLSQEQPSPPDVTLEQVHSAICREAIQPDSLTACDAVWTRRSDLTLAIRTADCLPVIFFSPEPQIALAHAGWRGLVSGVLENTLATFSSPSSVSVWIGPGIGPCCFEVGPEVSKEFPLQHHRHPKRARPFIDLAGAAQERLRNLGVKHVVQSDLCTRCSQHLLYSYRGSGGGKGRLETRARIRGA</sequence>
<evidence type="ECO:0000256" key="3">
    <source>
        <dbReference type="ARBA" id="ARBA00022679"/>
    </source>
</evidence>
<dbReference type="Gene3D" id="3.60.140.10">
    <property type="entry name" value="CNF1/YfiH-like putative cysteine hydrolases"/>
    <property type="match status" value="1"/>
</dbReference>
<name>A0A7Y2H3P6_UNCEI</name>
<dbReference type="InterPro" id="IPR038371">
    <property type="entry name" value="Cu_polyphenol_OxRdtase_sf"/>
</dbReference>
<dbReference type="GO" id="GO:0017061">
    <property type="term" value="F:S-methyl-5-thioadenosine phosphorylase activity"/>
    <property type="evidence" value="ECO:0007669"/>
    <property type="project" value="UniProtKB-EC"/>
</dbReference>
<protein>
    <submittedName>
        <fullName evidence="10">Polyphenol oxidase family protein</fullName>
    </submittedName>
</protein>
<dbReference type="GO" id="GO:0016787">
    <property type="term" value="F:hydrolase activity"/>
    <property type="evidence" value="ECO:0007669"/>
    <property type="project" value="UniProtKB-KW"/>
</dbReference>
<evidence type="ECO:0000256" key="8">
    <source>
        <dbReference type="ARBA" id="ARBA00048968"/>
    </source>
</evidence>
<evidence type="ECO:0000256" key="6">
    <source>
        <dbReference type="ARBA" id="ARBA00022833"/>
    </source>
</evidence>
<dbReference type="AlphaFoldDB" id="A0A7Y2H3P6"/>
<dbReference type="InterPro" id="IPR003730">
    <property type="entry name" value="Cu_polyphenol_OxRdtase"/>
</dbReference>
<keyword evidence="5" id="KW-0378">Hydrolase</keyword>
<evidence type="ECO:0000256" key="9">
    <source>
        <dbReference type="ARBA" id="ARBA00049893"/>
    </source>
</evidence>
<evidence type="ECO:0000313" key="11">
    <source>
        <dbReference type="Proteomes" id="UP000547674"/>
    </source>
</evidence>
<evidence type="ECO:0000256" key="2">
    <source>
        <dbReference type="ARBA" id="ARBA00007353"/>
    </source>
</evidence>
<dbReference type="PANTHER" id="PTHR30616">
    <property type="entry name" value="UNCHARACTERIZED PROTEIN YFIH"/>
    <property type="match status" value="1"/>
</dbReference>
<dbReference type="Proteomes" id="UP000547674">
    <property type="component" value="Unassembled WGS sequence"/>
</dbReference>
<dbReference type="GO" id="GO:0005507">
    <property type="term" value="F:copper ion binding"/>
    <property type="evidence" value="ECO:0007669"/>
    <property type="project" value="TreeGrafter"/>
</dbReference>
<proteinExistence type="inferred from homology"/>
<comment type="similarity">
    <text evidence="2">Belongs to the purine nucleoside phosphorylase YfiH/LACC1 family.</text>
</comment>
<keyword evidence="6" id="KW-0862">Zinc</keyword>
<dbReference type="SUPFAM" id="SSF64438">
    <property type="entry name" value="CNF1/YfiH-like putative cysteine hydrolases"/>
    <property type="match status" value="1"/>
</dbReference>
<reference evidence="10 11" key="1">
    <citation type="submission" date="2020-03" db="EMBL/GenBank/DDBJ databases">
        <title>Metabolic flexibility allows generalist bacteria to become dominant in a frequently disturbed ecosystem.</title>
        <authorList>
            <person name="Chen Y.-J."/>
            <person name="Leung P.M."/>
            <person name="Bay S.K."/>
            <person name="Hugenholtz P."/>
            <person name="Kessler A.J."/>
            <person name="Shelley G."/>
            <person name="Waite D.W."/>
            <person name="Cook P.L."/>
            <person name="Greening C."/>
        </authorList>
    </citation>
    <scope>NUCLEOTIDE SEQUENCE [LARGE SCALE GENOMIC DNA]</scope>
    <source>
        <strain evidence="10">SS_bin_28</strain>
    </source>
</reference>
<organism evidence="10 11">
    <name type="scientific">Eiseniibacteriota bacterium</name>
    <dbReference type="NCBI Taxonomy" id="2212470"/>
    <lineage>
        <taxon>Bacteria</taxon>
        <taxon>Candidatus Eiseniibacteriota</taxon>
    </lineage>
</organism>
<comment type="catalytic activity">
    <reaction evidence="8">
        <text>adenosine + phosphate = alpha-D-ribose 1-phosphate + adenine</text>
        <dbReference type="Rhea" id="RHEA:27642"/>
        <dbReference type="ChEBI" id="CHEBI:16335"/>
        <dbReference type="ChEBI" id="CHEBI:16708"/>
        <dbReference type="ChEBI" id="CHEBI:43474"/>
        <dbReference type="ChEBI" id="CHEBI:57720"/>
        <dbReference type="EC" id="2.4.2.1"/>
    </reaction>
    <physiologicalReaction direction="left-to-right" evidence="8">
        <dbReference type="Rhea" id="RHEA:27643"/>
    </physiologicalReaction>
</comment>
<dbReference type="PANTHER" id="PTHR30616:SF2">
    <property type="entry name" value="PURINE NUCLEOSIDE PHOSPHORYLASE LACC1"/>
    <property type="match status" value="1"/>
</dbReference>
<keyword evidence="3" id="KW-0808">Transferase</keyword>
<dbReference type="EMBL" id="JABDJR010000601">
    <property type="protein sequence ID" value="NNF08047.1"/>
    <property type="molecule type" value="Genomic_DNA"/>
</dbReference>
<evidence type="ECO:0000256" key="1">
    <source>
        <dbReference type="ARBA" id="ARBA00000553"/>
    </source>
</evidence>
<gene>
    <name evidence="10" type="ORF">HKN21_14885</name>
</gene>
<evidence type="ECO:0000313" key="10">
    <source>
        <dbReference type="EMBL" id="NNF08047.1"/>
    </source>
</evidence>
<dbReference type="CDD" id="cd16833">
    <property type="entry name" value="YfiH"/>
    <property type="match status" value="1"/>
</dbReference>
<comment type="catalytic activity">
    <reaction evidence="1">
        <text>inosine + phosphate = alpha-D-ribose 1-phosphate + hypoxanthine</text>
        <dbReference type="Rhea" id="RHEA:27646"/>
        <dbReference type="ChEBI" id="CHEBI:17368"/>
        <dbReference type="ChEBI" id="CHEBI:17596"/>
        <dbReference type="ChEBI" id="CHEBI:43474"/>
        <dbReference type="ChEBI" id="CHEBI:57720"/>
        <dbReference type="EC" id="2.4.2.1"/>
    </reaction>
    <physiologicalReaction direction="left-to-right" evidence="1">
        <dbReference type="Rhea" id="RHEA:27647"/>
    </physiologicalReaction>
</comment>
<comment type="catalytic activity">
    <reaction evidence="7">
        <text>adenosine + H2O + H(+) = inosine + NH4(+)</text>
        <dbReference type="Rhea" id="RHEA:24408"/>
        <dbReference type="ChEBI" id="CHEBI:15377"/>
        <dbReference type="ChEBI" id="CHEBI:15378"/>
        <dbReference type="ChEBI" id="CHEBI:16335"/>
        <dbReference type="ChEBI" id="CHEBI:17596"/>
        <dbReference type="ChEBI" id="CHEBI:28938"/>
        <dbReference type="EC" id="3.5.4.4"/>
    </reaction>
    <physiologicalReaction direction="left-to-right" evidence="7">
        <dbReference type="Rhea" id="RHEA:24409"/>
    </physiologicalReaction>
</comment>
<comment type="catalytic activity">
    <reaction evidence="9">
        <text>S-methyl-5'-thioadenosine + phosphate = 5-(methylsulfanyl)-alpha-D-ribose 1-phosphate + adenine</text>
        <dbReference type="Rhea" id="RHEA:11852"/>
        <dbReference type="ChEBI" id="CHEBI:16708"/>
        <dbReference type="ChEBI" id="CHEBI:17509"/>
        <dbReference type="ChEBI" id="CHEBI:43474"/>
        <dbReference type="ChEBI" id="CHEBI:58533"/>
        <dbReference type="EC" id="2.4.2.28"/>
    </reaction>
    <physiologicalReaction direction="left-to-right" evidence="9">
        <dbReference type="Rhea" id="RHEA:11853"/>
    </physiologicalReaction>
</comment>